<evidence type="ECO:0000256" key="5">
    <source>
        <dbReference type="ARBA" id="ARBA00022960"/>
    </source>
</evidence>
<dbReference type="Proteomes" id="UP001205063">
    <property type="component" value="Unassembled WGS sequence"/>
</dbReference>
<evidence type="ECO:0000256" key="7">
    <source>
        <dbReference type="ARBA" id="ARBA00023136"/>
    </source>
</evidence>
<name>A0AAW5KEC9_9FIRM</name>
<dbReference type="EMBL" id="JANGAB010000001">
    <property type="protein sequence ID" value="MCQ4948605.1"/>
    <property type="molecule type" value="Genomic_DNA"/>
</dbReference>
<feature type="transmembrane region" description="Helical" evidence="8">
    <location>
        <begin position="13"/>
        <end position="35"/>
    </location>
</feature>
<feature type="transmembrane region" description="Helical" evidence="8">
    <location>
        <begin position="137"/>
        <end position="160"/>
    </location>
</feature>
<protein>
    <submittedName>
        <fullName evidence="9">Rod shape-determining protein MreD</fullName>
    </submittedName>
</protein>
<reference evidence="9" key="1">
    <citation type="submission" date="2022-06" db="EMBL/GenBank/DDBJ databases">
        <title>Isolation of gut microbiota from human fecal samples.</title>
        <authorList>
            <person name="Pamer E.G."/>
            <person name="Barat B."/>
            <person name="Waligurski E."/>
            <person name="Medina S."/>
            <person name="Paddock L."/>
            <person name="Mostad J."/>
        </authorList>
    </citation>
    <scope>NUCLEOTIDE SEQUENCE</scope>
    <source>
        <strain evidence="9">DFI.7.96</strain>
    </source>
</reference>
<comment type="caution">
    <text evidence="9">The sequence shown here is derived from an EMBL/GenBank/DDBJ whole genome shotgun (WGS) entry which is preliminary data.</text>
</comment>
<dbReference type="RefSeq" id="WP_216400670.1">
    <property type="nucleotide sequence ID" value="NZ_JANGAB010000001.1"/>
</dbReference>
<evidence type="ECO:0000256" key="2">
    <source>
        <dbReference type="ARBA" id="ARBA00007776"/>
    </source>
</evidence>
<organism evidence="9 10">
    <name type="scientific">Bittarella massiliensis</name>
    <name type="common">ex Durand et al. 2017</name>
    <dbReference type="NCBI Taxonomy" id="1720313"/>
    <lineage>
        <taxon>Bacteria</taxon>
        <taxon>Bacillati</taxon>
        <taxon>Bacillota</taxon>
        <taxon>Clostridia</taxon>
        <taxon>Eubacteriales</taxon>
        <taxon>Oscillospiraceae</taxon>
        <taxon>Bittarella (ex Durand et al. 2017)</taxon>
    </lineage>
</organism>
<accession>A0AAW5KEC9</accession>
<comment type="subcellular location">
    <subcellularLocation>
        <location evidence="1">Cell membrane</location>
        <topology evidence="1">Multi-pass membrane protein</topology>
    </subcellularLocation>
</comment>
<evidence type="ECO:0000256" key="1">
    <source>
        <dbReference type="ARBA" id="ARBA00004651"/>
    </source>
</evidence>
<keyword evidence="4 8" id="KW-0812">Transmembrane</keyword>
<keyword evidence="3" id="KW-1003">Cell membrane</keyword>
<evidence type="ECO:0000313" key="9">
    <source>
        <dbReference type="EMBL" id="MCQ4948605.1"/>
    </source>
</evidence>
<keyword evidence="7 8" id="KW-0472">Membrane</keyword>
<evidence type="ECO:0000256" key="6">
    <source>
        <dbReference type="ARBA" id="ARBA00022989"/>
    </source>
</evidence>
<evidence type="ECO:0000256" key="3">
    <source>
        <dbReference type="ARBA" id="ARBA00022475"/>
    </source>
</evidence>
<sequence>MPTKKGKERFLKWLFYALLLFFCYIVQTTPGLLAIGSIQPVLVVPVCLAVAVLENELAGAIFGALAGLMWDLSASRISGFFGIILCVLCVAVSFCFLFWIRQNTVNFTLACAVALLVAVGLDYLFNFLIFYQGGSLYLLLHTLLPMAGYTLVYCPPLFWLARRIARRYAVEE</sequence>
<comment type="similarity">
    <text evidence="2">Belongs to the MreD family.</text>
</comment>
<evidence type="ECO:0000256" key="4">
    <source>
        <dbReference type="ARBA" id="ARBA00022692"/>
    </source>
</evidence>
<feature type="transmembrane region" description="Helical" evidence="8">
    <location>
        <begin position="77"/>
        <end position="100"/>
    </location>
</feature>
<dbReference type="GO" id="GO:0005886">
    <property type="term" value="C:plasma membrane"/>
    <property type="evidence" value="ECO:0007669"/>
    <property type="project" value="UniProtKB-SubCell"/>
</dbReference>
<dbReference type="AlphaFoldDB" id="A0AAW5KEC9"/>
<dbReference type="GO" id="GO:0008360">
    <property type="term" value="P:regulation of cell shape"/>
    <property type="evidence" value="ECO:0007669"/>
    <property type="project" value="UniProtKB-KW"/>
</dbReference>
<keyword evidence="6 8" id="KW-1133">Transmembrane helix</keyword>
<evidence type="ECO:0000256" key="8">
    <source>
        <dbReference type="SAM" id="Phobius"/>
    </source>
</evidence>
<dbReference type="InterPro" id="IPR007227">
    <property type="entry name" value="Cell_shape_determining_MreD"/>
</dbReference>
<evidence type="ECO:0000313" key="10">
    <source>
        <dbReference type="Proteomes" id="UP001205063"/>
    </source>
</evidence>
<proteinExistence type="inferred from homology"/>
<keyword evidence="5" id="KW-0133">Cell shape</keyword>
<gene>
    <name evidence="9" type="primary">mreD</name>
    <name evidence="9" type="ORF">NE646_02830</name>
</gene>
<feature type="transmembrane region" description="Helical" evidence="8">
    <location>
        <begin position="107"/>
        <end position="131"/>
    </location>
</feature>
<dbReference type="Pfam" id="PF04093">
    <property type="entry name" value="MreD"/>
    <property type="match status" value="1"/>
</dbReference>